<dbReference type="PROSITE" id="PS00041">
    <property type="entry name" value="HTH_ARAC_FAMILY_1"/>
    <property type="match status" value="1"/>
</dbReference>
<evidence type="ECO:0000313" key="5">
    <source>
        <dbReference type="EMBL" id="MFK2875678.1"/>
    </source>
</evidence>
<feature type="domain" description="HTH araC/xylS-type" evidence="4">
    <location>
        <begin position="153"/>
        <end position="249"/>
    </location>
</feature>
<dbReference type="PRINTS" id="PR00032">
    <property type="entry name" value="HTHARAC"/>
</dbReference>
<evidence type="ECO:0000313" key="8">
    <source>
        <dbReference type="Proteomes" id="UP001620339"/>
    </source>
</evidence>
<proteinExistence type="predicted"/>
<dbReference type="EMBL" id="JADIKK010000007">
    <property type="protein sequence ID" value="MFK2875678.1"/>
    <property type="molecule type" value="Genomic_DNA"/>
</dbReference>
<evidence type="ECO:0000256" key="3">
    <source>
        <dbReference type="ARBA" id="ARBA00023163"/>
    </source>
</evidence>
<evidence type="ECO:0000256" key="2">
    <source>
        <dbReference type="ARBA" id="ARBA00023125"/>
    </source>
</evidence>
<keyword evidence="2" id="KW-0238">DNA-binding</keyword>
<dbReference type="SUPFAM" id="SSF46689">
    <property type="entry name" value="Homeodomain-like"/>
    <property type="match status" value="1"/>
</dbReference>
<dbReference type="InterPro" id="IPR018062">
    <property type="entry name" value="HTH_AraC-typ_CS"/>
</dbReference>
<organism evidence="5 8">
    <name type="scientific">Rhodanobacter hydrolyticus</name>
    <dbReference type="NCBI Taxonomy" id="2250595"/>
    <lineage>
        <taxon>Bacteria</taxon>
        <taxon>Pseudomonadati</taxon>
        <taxon>Pseudomonadota</taxon>
        <taxon>Gammaproteobacteria</taxon>
        <taxon>Lysobacterales</taxon>
        <taxon>Rhodanobacteraceae</taxon>
        <taxon>Rhodanobacter</taxon>
    </lineage>
</organism>
<comment type="caution">
    <text evidence="5">The sequence shown here is derived from an EMBL/GenBank/DDBJ whole genome shotgun (WGS) entry which is preliminary data.</text>
</comment>
<keyword evidence="1" id="KW-0805">Transcription regulation</keyword>
<dbReference type="PANTHER" id="PTHR47894:SF4">
    <property type="entry name" value="HTH-TYPE TRANSCRIPTIONAL REGULATOR GADX"/>
    <property type="match status" value="1"/>
</dbReference>
<evidence type="ECO:0000313" key="6">
    <source>
        <dbReference type="EMBL" id="MFK2876131.1"/>
    </source>
</evidence>
<accession>A0ABW8J0F1</accession>
<dbReference type="Gene3D" id="1.10.10.60">
    <property type="entry name" value="Homeodomain-like"/>
    <property type="match status" value="1"/>
</dbReference>
<keyword evidence="8" id="KW-1185">Reference proteome</keyword>
<evidence type="ECO:0000259" key="4">
    <source>
        <dbReference type="PROSITE" id="PS01124"/>
    </source>
</evidence>
<dbReference type="InterPro" id="IPR009057">
    <property type="entry name" value="Homeodomain-like_sf"/>
</dbReference>
<dbReference type="InterPro" id="IPR020449">
    <property type="entry name" value="Tscrpt_reg_AraC-type_HTH"/>
</dbReference>
<dbReference type="Proteomes" id="UP001620339">
    <property type="component" value="Unassembled WGS sequence"/>
</dbReference>
<protein>
    <submittedName>
        <fullName evidence="5">Helix-turn-helix transcriptional regulator</fullName>
    </submittedName>
</protein>
<dbReference type="EMBL" id="JADIKK010000008">
    <property type="protein sequence ID" value="MFK2876131.1"/>
    <property type="molecule type" value="Genomic_DNA"/>
</dbReference>
<dbReference type="InterPro" id="IPR018060">
    <property type="entry name" value="HTH_AraC"/>
</dbReference>
<keyword evidence="3" id="KW-0804">Transcription</keyword>
<name>A0ABW8J0F1_9GAMM</name>
<evidence type="ECO:0000256" key="1">
    <source>
        <dbReference type="ARBA" id="ARBA00023015"/>
    </source>
</evidence>
<dbReference type="Pfam" id="PF12833">
    <property type="entry name" value="HTH_18"/>
    <property type="match status" value="1"/>
</dbReference>
<dbReference type="RefSeq" id="WP_404611693.1">
    <property type="nucleotide sequence ID" value="NZ_JADIKK010000007.1"/>
</dbReference>
<gene>
    <name evidence="5" type="ORF">ISP25_01145</name>
    <name evidence="6" type="ORF">ISP25_03505</name>
    <name evidence="7" type="ORF">ISP25_21765</name>
</gene>
<dbReference type="PANTHER" id="PTHR47894">
    <property type="entry name" value="HTH-TYPE TRANSCRIPTIONAL REGULATOR GADX"/>
    <property type="match status" value="1"/>
</dbReference>
<dbReference type="EMBL" id="JADIKK010000008">
    <property type="protein sequence ID" value="MFK2879697.1"/>
    <property type="molecule type" value="Genomic_DNA"/>
</dbReference>
<evidence type="ECO:0000313" key="7">
    <source>
        <dbReference type="EMBL" id="MFK2879697.1"/>
    </source>
</evidence>
<reference evidence="5 8" key="1">
    <citation type="submission" date="2020-10" db="EMBL/GenBank/DDBJ databases">
        <title>Phylogeny of dyella-like bacteria.</title>
        <authorList>
            <person name="Fu J."/>
        </authorList>
    </citation>
    <scope>NUCLEOTIDE SEQUENCE [LARGE SCALE GENOMIC DNA]</scope>
    <source>
        <strain evidence="5 8">KACC 19113</strain>
    </source>
</reference>
<dbReference type="SMART" id="SM00342">
    <property type="entry name" value="HTH_ARAC"/>
    <property type="match status" value="1"/>
</dbReference>
<dbReference type="PROSITE" id="PS01124">
    <property type="entry name" value="HTH_ARAC_FAMILY_2"/>
    <property type="match status" value="1"/>
</dbReference>
<sequence>MTIARLEIFARRRQRIAAAPFAEFSIFQVRAGRKRIGNGQRQDEIPAGGFAAVAPGQLLHVENLPPDDGAYRAVCLCLPQAMLTTADLAPADAPPWAALPVQRALEQAFAHVEQGVSEQLPENLLRHRVAELVAAVALAGYRAPMPRDRGLGERIRLLLNTQPAREWRAEAVAAQLALSTATLRRRLAEEATSFRGILEEVRLTHGLALVQGSHKPLKQVAVECGYASPSRFTARFRERFGSLPSELRD</sequence>